<dbReference type="OrthoDB" id="514777at2759"/>
<dbReference type="SMART" id="SM00543">
    <property type="entry name" value="MIF4G"/>
    <property type="match status" value="1"/>
</dbReference>
<dbReference type="OMA" id="HIHNITH"/>
<keyword evidence="4 10" id="KW-0396">Initiation factor</keyword>
<feature type="region of interest" description="Disordered" evidence="8">
    <location>
        <begin position="1007"/>
        <end position="1138"/>
    </location>
</feature>
<feature type="compositionally biased region" description="Polar residues" evidence="8">
    <location>
        <begin position="1092"/>
        <end position="1112"/>
    </location>
</feature>
<dbReference type="eggNOG" id="KOG0401">
    <property type="taxonomic scope" value="Eukaryota"/>
</dbReference>
<evidence type="ECO:0000313" key="11">
    <source>
        <dbReference type="Proteomes" id="UP000007148"/>
    </source>
</evidence>
<organism evidence="10 11">
    <name type="scientific">Serendipita indica (strain DSM 11827)</name>
    <name type="common">Root endophyte fungus</name>
    <name type="synonym">Piriformospora indica</name>
    <dbReference type="NCBI Taxonomy" id="1109443"/>
    <lineage>
        <taxon>Eukaryota</taxon>
        <taxon>Fungi</taxon>
        <taxon>Dikarya</taxon>
        <taxon>Basidiomycota</taxon>
        <taxon>Agaricomycotina</taxon>
        <taxon>Agaricomycetes</taxon>
        <taxon>Sebacinales</taxon>
        <taxon>Serendipitaceae</taxon>
        <taxon>Serendipita</taxon>
    </lineage>
</organism>
<evidence type="ECO:0000256" key="2">
    <source>
        <dbReference type="ARBA" id="ARBA00005775"/>
    </source>
</evidence>
<feature type="region of interest" description="Disordered" evidence="8">
    <location>
        <begin position="527"/>
        <end position="697"/>
    </location>
</feature>
<dbReference type="InterPro" id="IPR016024">
    <property type="entry name" value="ARM-type_fold"/>
</dbReference>
<name>G4TFI8_SERID</name>
<dbReference type="GO" id="GO:0010494">
    <property type="term" value="C:cytoplasmic stress granule"/>
    <property type="evidence" value="ECO:0007669"/>
    <property type="project" value="UniProtKB-ARBA"/>
</dbReference>
<feature type="compositionally biased region" description="Polar residues" evidence="8">
    <location>
        <begin position="618"/>
        <end position="627"/>
    </location>
</feature>
<evidence type="ECO:0000259" key="9">
    <source>
        <dbReference type="PROSITE" id="PS51366"/>
    </source>
</evidence>
<feature type="compositionally biased region" description="Polar residues" evidence="8">
    <location>
        <begin position="69"/>
        <end position="88"/>
    </location>
</feature>
<feature type="compositionally biased region" description="Low complexity" evidence="8">
    <location>
        <begin position="118"/>
        <end position="135"/>
    </location>
</feature>
<keyword evidence="7" id="KW-0648">Protein biosynthesis</keyword>
<feature type="compositionally biased region" description="Basic and acidic residues" evidence="8">
    <location>
        <begin position="174"/>
        <end position="192"/>
    </location>
</feature>
<feature type="compositionally biased region" description="Basic and acidic residues" evidence="8">
    <location>
        <begin position="1007"/>
        <end position="1016"/>
    </location>
</feature>
<feature type="region of interest" description="Disordered" evidence="8">
    <location>
        <begin position="348"/>
        <end position="403"/>
    </location>
</feature>
<dbReference type="Gene3D" id="1.20.970.30">
    <property type="entry name" value="eIF4G, eIF4E-binding domain"/>
    <property type="match status" value="1"/>
</dbReference>
<dbReference type="SUPFAM" id="SSF48371">
    <property type="entry name" value="ARM repeat"/>
    <property type="match status" value="2"/>
</dbReference>
<feature type="region of interest" description="Disordered" evidence="8">
    <location>
        <begin position="314"/>
        <end position="336"/>
    </location>
</feature>
<dbReference type="Pfam" id="PF02847">
    <property type="entry name" value="MA3"/>
    <property type="match status" value="1"/>
</dbReference>
<evidence type="ECO:0000256" key="3">
    <source>
        <dbReference type="ARBA" id="ARBA00022490"/>
    </source>
</evidence>
<feature type="compositionally biased region" description="Basic residues" evidence="8">
    <location>
        <begin position="371"/>
        <end position="381"/>
    </location>
</feature>
<feature type="compositionally biased region" description="Polar residues" evidence="8">
    <location>
        <begin position="1"/>
        <end position="20"/>
    </location>
</feature>
<feature type="domain" description="MI" evidence="9">
    <location>
        <begin position="1195"/>
        <end position="1315"/>
    </location>
</feature>
<evidence type="ECO:0000256" key="1">
    <source>
        <dbReference type="ARBA" id="ARBA00004496"/>
    </source>
</evidence>
<dbReference type="InterPro" id="IPR022745">
    <property type="entry name" value="eIF4G1_eIF4E-bd"/>
</dbReference>
<dbReference type="EMBL" id="CAFZ01000071">
    <property type="protein sequence ID" value="CCA70069.1"/>
    <property type="molecule type" value="Genomic_DNA"/>
</dbReference>
<keyword evidence="11" id="KW-1185">Reference proteome</keyword>
<dbReference type="STRING" id="1109443.G4TFI8"/>
<keyword evidence="6" id="KW-0694">RNA-binding</keyword>
<dbReference type="PANTHER" id="PTHR23253">
    <property type="entry name" value="EUKARYOTIC TRANSLATION INITIATION FACTOR 4 GAMMA"/>
    <property type="match status" value="1"/>
</dbReference>
<dbReference type="HOGENOM" id="CLU_002459_2_0_1"/>
<evidence type="ECO:0000256" key="6">
    <source>
        <dbReference type="ARBA" id="ARBA00022884"/>
    </source>
</evidence>
<comment type="caution">
    <text evidence="10">The sequence shown here is derived from an EMBL/GenBank/DDBJ whole genome shotgun (WGS) entry which is preliminary data.</text>
</comment>
<feature type="compositionally biased region" description="Low complexity" evidence="8">
    <location>
        <begin position="1061"/>
        <end position="1074"/>
    </location>
</feature>
<dbReference type="Proteomes" id="UP000007148">
    <property type="component" value="Unassembled WGS sequence"/>
</dbReference>
<comment type="subcellular location">
    <subcellularLocation>
        <location evidence="1">Cytoplasm</location>
    </subcellularLocation>
</comment>
<comment type="similarity">
    <text evidence="2">Belongs to the eukaryotic initiation factor 4G family.</text>
</comment>
<reference evidence="10 11" key="1">
    <citation type="journal article" date="2011" name="PLoS Pathog.">
        <title>Endophytic Life Strategies Decoded by Genome and Transcriptome Analyses of the Mutualistic Root Symbiont Piriformospora indica.</title>
        <authorList>
            <person name="Zuccaro A."/>
            <person name="Lahrmann U."/>
            <person name="Guldener U."/>
            <person name="Langen G."/>
            <person name="Pfiffi S."/>
            <person name="Biedenkopf D."/>
            <person name="Wong P."/>
            <person name="Samans B."/>
            <person name="Grimm C."/>
            <person name="Basiewicz M."/>
            <person name="Murat C."/>
            <person name="Martin F."/>
            <person name="Kogel K.H."/>
        </authorList>
    </citation>
    <scope>NUCLEOTIDE SEQUENCE [LARGE SCALE GENOMIC DNA]</scope>
    <source>
        <strain evidence="10 11">DSM 11827</strain>
    </source>
</reference>
<evidence type="ECO:0000256" key="5">
    <source>
        <dbReference type="ARBA" id="ARBA00022553"/>
    </source>
</evidence>
<sequence>MSKSGVSISQTVPALSSPTHSPVKPSSVWTRGPPRSLSTSLSVATPSLATPVTPGSAASSIPPGPSTPFTPISAETSGTDSNVTSPTRTPLPAQSGENPPRRPRRNPARKLSNTDVASDSPPLIHSRSSSSRADSTGVLSGSDVPSTPNWNALLSHSKPAPPISTEAPPVFTESRSRSRTREPSPESGVRVDAEHVVLDLPPVPAYAPPLPPAPTKSKLQVDAQPFVPMPRRPSNAIVIKNAQGEEVNIRSLQINTSAATPFALPVPSAVRIESEEDRQRRLAVSEMRGASVDIDLASGEVESPTQLDGLAESMSSLTAPDDGSSAGMKSPDTADATQSQVLEIPVLETSPPTGSLDGQFPTSATPAPPIRMRRERSRRSSRRADASAPPTVNGPPVADLANAGTSGLVSMTRTRSGNLTRTRSGEPRRRMPARLDLSGIPRPSVVNTGALASAISNARMITDISAVTYPEADGIFGPLKELNEGTSDGRFLYDQEFLLQFRGYCTERPEGMAEIEEIHAEPVIEAPAPTRSRRRRSVRSHAEGNLPTPAITADGNTLTIPATPLTAVPTEDGGPIAPLPATSLSAFSPSYPPISMGRTGSRGGRSRNGSNATKPPLSLTTPVTSGTLPPPIPMMRSTSHGSSRPVIQPSGLPPPSPLDRRSKSLRARKRSSSTRTDQPPLPSGTRSMFPNPPMTPGLDDVKPLEHSENRWKASSIPTNRTGILDRTILSGSSVPEVEPLEVVERKVKALLNKLTMEKFDSISDQIVAWANKSESETDGRTLTLVIRLVFDKATDEATWSSMYAALCKKMHEQLSPNVMDESVRDKHGQLVVGGQLFRQYLLSRCQADFERGWSTRETLEEQQSAAAAASGVAPGEEVFSDEYYALQKAKRRGLGLVKFIGELFKLQMLTERIMHRCILKLLDEPVEEDIESVCQLLKTVGLALSGPKGKEPMDMYFGKMRELSQDPTISQRIRFMLLDVIDLRARNWIPKTQIAAPTTLAEIHEAAAKESGDKTSVKPIPIARGSSRRGQNRSHTGTQRDPEASWIPSSQLGRSVGKAGGVSLTSTVGSTSTVADSLRSPISAKSPPPTSGIHSMSRLSSEPGTTRMTRNPSEPGRTRSRRGGDRGGDTRQVNRRTSVDLVQLDAAVEAGSAGRKRLQLLPRTIGSIPNTTGDQPSEALLSSTVEEPPSMTEDQAKAKVEEDIKEFLQIRDLNEAVGYFESMPSNYRHLLVDKFVSKMDSKDSDVALIMELFSLASTSGACSPTAFEQGFLPTVEALDDISLDVPNAYPVMARLLRASNLSRETVIRLAASISIYGDFVVHPKEKLLAEFDATS</sequence>
<dbReference type="GO" id="GO:0003743">
    <property type="term" value="F:translation initiation factor activity"/>
    <property type="evidence" value="ECO:0007669"/>
    <property type="project" value="UniProtKB-KW"/>
</dbReference>
<dbReference type="InterPro" id="IPR003890">
    <property type="entry name" value="MIF4G-like_typ-3"/>
</dbReference>
<dbReference type="Pfam" id="PF02854">
    <property type="entry name" value="MIF4G"/>
    <property type="match status" value="1"/>
</dbReference>
<feature type="compositionally biased region" description="Polar residues" evidence="8">
    <location>
        <begin position="36"/>
        <end position="50"/>
    </location>
</feature>
<dbReference type="InterPro" id="IPR036211">
    <property type="entry name" value="eIF4G_eIF4E-bd_sf"/>
</dbReference>
<gene>
    <name evidence="10" type="ORF">PIIN_04009</name>
</gene>
<proteinExistence type="inferred from homology"/>
<dbReference type="GO" id="GO:0016281">
    <property type="term" value="C:eukaryotic translation initiation factor 4F complex"/>
    <property type="evidence" value="ECO:0007669"/>
    <property type="project" value="TreeGrafter"/>
</dbReference>
<evidence type="ECO:0000256" key="7">
    <source>
        <dbReference type="ARBA" id="ARBA00022917"/>
    </source>
</evidence>
<evidence type="ECO:0000256" key="8">
    <source>
        <dbReference type="SAM" id="MobiDB-lite"/>
    </source>
</evidence>
<protein>
    <submittedName>
        <fullName evidence="10">Related to translation initiation factor eIF-4F</fullName>
    </submittedName>
</protein>
<feature type="compositionally biased region" description="Polar residues" evidence="8">
    <location>
        <begin position="137"/>
        <end position="154"/>
    </location>
</feature>
<dbReference type="Gene3D" id="1.25.40.180">
    <property type="match status" value="2"/>
</dbReference>
<dbReference type="SUPFAM" id="SSF101489">
    <property type="entry name" value="Eukaryotic initiation factor 4f subunit eIF4g, eIF4e-binding domain"/>
    <property type="match status" value="1"/>
</dbReference>
<accession>G4TFI8</accession>
<dbReference type="GO" id="GO:0003729">
    <property type="term" value="F:mRNA binding"/>
    <property type="evidence" value="ECO:0007669"/>
    <property type="project" value="TreeGrafter"/>
</dbReference>
<dbReference type="InParanoid" id="G4TFI8"/>
<feature type="compositionally biased region" description="Basic residues" evidence="8">
    <location>
        <begin position="663"/>
        <end position="672"/>
    </location>
</feature>
<dbReference type="PANTHER" id="PTHR23253:SF9">
    <property type="entry name" value="EUKARYOTIC TRANSLATION INITIATION FACTOR 4 GAMMA 2"/>
    <property type="match status" value="1"/>
</dbReference>
<feature type="region of interest" description="Disordered" evidence="8">
    <location>
        <begin position="1"/>
        <end position="192"/>
    </location>
</feature>
<evidence type="ECO:0000313" key="10">
    <source>
        <dbReference type="EMBL" id="CCA70069.1"/>
    </source>
</evidence>
<evidence type="ECO:0000256" key="4">
    <source>
        <dbReference type="ARBA" id="ARBA00022540"/>
    </source>
</evidence>
<dbReference type="PROSITE" id="PS51366">
    <property type="entry name" value="MI"/>
    <property type="match status" value="1"/>
</dbReference>
<keyword evidence="3" id="KW-0963">Cytoplasm</keyword>
<dbReference type="InterPro" id="IPR003891">
    <property type="entry name" value="Initiation_fac_eIF4g_MI"/>
</dbReference>
<dbReference type="Pfam" id="PF12152">
    <property type="entry name" value="eIF_4G1"/>
    <property type="match status" value="1"/>
</dbReference>
<keyword evidence="5" id="KW-0597">Phosphoprotein</keyword>
<dbReference type="FunFam" id="1.25.40.180:FF:000020">
    <property type="entry name" value="Eukaryotic translation initiation factor subunit"/>
    <property type="match status" value="1"/>
</dbReference>